<reference evidence="1" key="1">
    <citation type="journal article" date="2015" name="Nature">
        <title>Complex archaea that bridge the gap between prokaryotes and eukaryotes.</title>
        <authorList>
            <person name="Spang A."/>
            <person name="Saw J.H."/>
            <person name="Jorgensen S.L."/>
            <person name="Zaremba-Niedzwiedzka K."/>
            <person name="Martijn J."/>
            <person name="Lind A.E."/>
            <person name="van Eijk R."/>
            <person name="Schleper C."/>
            <person name="Guy L."/>
            <person name="Ettema T.J."/>
        </authorList>
    </citation>
    <scope>NUCLEOTIDE SEQUENCE</scope>
</reference>
<dbReference type="EMBL" id="LAZR01040816">
    <property type="protein sequence ID" value="KKL13549.1"/>
    <property type="molecule type" value="Genomic_DNA"/>
</dbReference>
<gene>
    <name evidence="1" type="ORF">LCGC14_2524670</name>
</gene>
<feature type="non-terminal residue" evidence="1">
    <location>
        <position position="1"/>
    </location>
</feature>
<sequence length="58" mass="6356">LNGIAWTAGVEIPADGVPSKAPTLEQLKADQDYQPPGNFNDRQILDLIEQWKSPSPPK</sequence>
<comment type="caution">
    <text evidence="1">The sequence shown here is derived from an EMBL/GenBank/DDBJ whole genome shotgun (WGS) entry which is preliminary data.</text>
</comment>
<evidence type="ECO:0000313" key="1">
    <source>
        <dbReference type="EMBL" id="KKL13549.1"/>
    </source>
</evidence>
<organism evidence="1">
    <name type="scientific">marine sediment metagenome</name>
    <dbReference type="NCBI Taxonomy" id="412755"/>
    <lineage>
        <taxon>unclassified sequences</taxon>
        <taxon>metagenomes</taxon>
        <taxon>ecological metagenomes</taxon>
    </lineage>
</organism>
<name>A0A0F9AVC8_9ZZZZ</name>
<protein>
    <submittedName>
        <fullName evidence="1">Uncharacterized protein</fullName>
    </submittedName>
</protein>
<dbReference type="AlphaFoldDB" id="A0A0F9AVC8"/>
<proteinExistence type="predicted"/>
<accession>A0A0F9AVC8</accession>